<sequence length="206" mass="21659">MSTQTFDDQAHPRATDGKFATKDVSEAPGGLSALNLAPEPAGPLAEARTDAIERAIADGRLSPAARDMTARNLVYMHAEAAHDGSELAALADLGIPALATVRESFTPCSPGDHGDDAALADECESGEHLSMLDTDVVIELDFPDDQDEVVSLIERTGARFSASGAEWASDPDGSRTVDYATGKRESVSVHLYGMDEDTASIVDRVG</sequence>
<reference evidence="2 3" key="1">
    <citation type="submission" date="2020-08" db="EMBL/GenBank/DDBJ databases">
        <title>A Genomic Blueprint of the Chicken Gut Microbiome.</title>
        <authorList>
            <person name="Gilroy R."/>
            <person name="Ravi A."/>
            <person name="Getino M."/>
            <person name="Pursley I."/>
            <person name="Horton D.L."/>
            <person name="Alikhan N.-F."/>
            <person name="Baker D."/>
            <person name="Gharbi K."/>
            <person name="Hall N."/>
            <person name="Watson M."/>
            <person name="Adriaenssens E.M."/>
            <person name="Foster-Nyarko E."/>
            <person name="Jarju S."/>
            <person name="Secka A."/>
            <person name="Antonio M."/>
            <person name="Oren A."/>
            <person name="Chaudhuri R."/>
            <person name="La Ragione R.M."/>
            <person name="Hildebrand F."/>
            <person name="Pallen M.J."/>
        </authorList>
    </citation>
    <scope>NUCLEOTIDE SEQUENCE [LARGE SCALE GENOMIC DNA]</scope>
    <source>
        <strain evidence="2 3">Sa2CUA9</strain>
    </source>
</reference>
<accession>A0ABR8U431</accession>
<organism evidence="2 3">
    <name type="scientific">Oerskovia merdavium</name>
    <dbReference type="NCBI Taxonomy" id="2762227"/>
    <lineage>
        <taxon>Bacteria</taxon>
        <taxon>Bacillati</taxon>
        <taxon>Actinomycetota</taxon>
        <taxon>Actinomycetes</taxon>
        <taxon>Micrococcales</taxon>
        <taxon>Cellulomonadaceae</taxon>
        <taxon>Oerskovia</taxon>
    </lineage>
</organism>
<dbReference type="EMBL" id="JACSQF010000029">
    <property type="protein sequence ID" value="MBD7982797.1"/>
    <property type="molecule type" value="Genomic_DNA"/>
</dbReference>
<evidence type="ECO:0000313" key="2">
    <source>
        <dbReference type="EMBL" id="MBD7982797.1"/>
    </source>
</evidence>
<feature type="compositionally biased region" description="Basic and acidic residues" evidence="1">
    <location>
        <begin position="8"/>
        <end position="22"/>
    </location>
</feature>
<keyword evidence="3" id="KW-1185">Reference proteome</keyword>
<dbReference type="RefSeq" id="WP_191805983.1">
    <property type="nucleotide sequence ID" value="NZ_JACSQF010000029.1"/>
</dbReference>
<evidence type="ECO:0000313" key="3">
    <source>
        <dbReference type="Proteomes" id="UP000655570"/>
    </source>
</evidence>
<proteinExistence type="predicted"/>
<protein>
    <submittedName>
        <fullName evidence="2">Uncharacterized protein</fullName>
    </submittedName>
</protein>
<gene>
    <name evidence="2" type="ORF">H9641_19050</name>
</gene>
<evidence type="ECO:0000256" key="1">
    <source>
        <dbReference type="SAM" id="MobiDB-lite"/>
    </source>
</evidence>
<comment type="caution">
    <text evidence="2">The sequence shown here is derived from an EMBL/GenBank/DDBJ whole genome shotgun (WGS) entry which is preliminary data.</text>
</comment>
<name>A0ABR8U431_9CELL</name>
<feature type="region of interest" description="Disordered" evidence="1">
    <location>
        <begin position="1"/>
        <end position="22"/>
    </location>
</feature>
<dbReference type="Proteomes" id="UP000655570">
    <property type="component" value="Unassembled WGS sequence"/>
</dbReference>